<feature type="compositionally biased region" description="Basic and acidic residues" evidence="1">
    <location>
        <begin position="91"/>
        <end position="121"/>
    </location>
</feature>
<sequence>MRASFATPARVTATPRRVIARARIDAIDVDAIDRRVALVGVASVLAASTPARALGADLEDALARKAARKAAVREAAEASAKTGRGEAAFADAERGVSEESRTPNAHSRQEEGLRKTLSDNA</sequence>
<reference evidence="2 3" key="2">
    <citation type="journal article" date="2014" name="BMC Genomics">
        <title>An improved genome of the model marine alga Ostreococcus tauri unfolds by assessing Illumina de novo assemblies.</title>
        <authorList>
            <person name="Blanc-Mathieu R."/>
            <person name="Verhelst B."/>
            <person name="Derelle E."/>
            <person name="Rombauts S."/>
            <person name="Bouget F.Y."/>
            <person name="Carre I."/>
            <person name="Chateau A."/>
            <person name="Eyre-Walker A."/>
            <person name="Grimsley N."/>
            <person name="Moreau H."/>
            <person name="Piegu B."/>
            <person name="Rivals E."/>
            <person name="Schackwitz W."/>
            <person name="Van de Peer Y."/>
            <person name="Piganeau G."/>
        </authorList>
    </citation>
    <scope>NUCLEOTIDE SEQUENCE [LARGE SCALE GENOMIC DNA]</scope>
    <source>
        <strain evidence="3">OTTH 0595 / CCAP 157/2 / RCC745</strain>
    </source>
</reference>
<dbReference type="AlphaFoldDB" id="A0A090M6T6"/>
<evidence type="ECO:0000313" key="2">
    <source>
        <dbReference type="EMBL" id="CEF99901.1"/>
    </source>
</evidence>
<evidence type="ECO:0000313" key="3">
    <source>
        <dbReference type="Proteomes" id="UP000009170"/>
    </source>
</evidence>
<evidence type="ECO:0000256" key="1">
    <source>
        <dbReference type="SAM" id="MobiDB-lite"/>
    </source>
</evidence>
<reference evidence="3" key="1">
    <citation type="journal article" date="2006" name="Proc. Natl. Acad. Sci. U.S.A.">
        <title>Genome analysis of the smallest free-living eukaryote Ostreococcus tauri unveils many unique features.</title>
        <authorList>
            <person name="Derelle E."/>
            <person name="Ferraz C."/>
            <person name="Rombauts S."/>
            <person name="Rouze P."/>
            <person name="Worden A.Z."/>
            <person name="Robbens S."/>
            <person name="Partensky F."/>
            <person name="Degroeve S."/>
            <person name="Echeynie S."/>
            <person name="Cooke R."/>
            <person name="Saeys Y."/>
            <person name="Wuyts J."/>
            <person name="Jabbari K."/>
            <person name="Bowler C."/>
            <person name="Panaud O."/>
            <person name="Piegu B."/>
            <person name="Ball S.G."/>
            <person name="Ral J.-P."/>
            <person name="Bouget F.-Y."/>
            <person name="Piganeau G."/>
            <person name="De Baets B."/>
            <person name="Picard A."/>
            <person name="Delseny M."/>
            <person name="Demaille J."/>
            <person name="Van de Peer Y."/>
            <person name="Moreau H."/>
        </authorList>
    </citation>
    <scope>NUCLEOTIDE SEQUENCE [LARGE SCALE GENOMIC DNA]</scope>
    <source>
        <strain evidence="3">OTTH 0595 / CCAP 157/2 / RCC745</strain>
    </source>
</reference>
<name>A0A090M6T6_OSTTA</name>
<comment type="caution">
    <text evidence="2">The sequence shown here is derived from an EMBL/GenBank/DDBJ whole genome shotgun (WGS) entry which is preliminary data.</text>
</comment>
<keyword evidence="3" id="KW-1185">Reference proteome</keyword>
<organism evidence="2 3">
    <name type="scientific">Ostreococcus tauri</name>
    <name type="common">Marine green alga</name>
    <dbReference type="NCBI Taxonomy" id="70448"/>
    <lineage>
        <taxon>Eukaryota</taxon>
        <taxon>Viridiplantae</taxon>
        <taxon>Chlorophyta</taxon>
        <taxon>Mamiellophyceae</taxon>
        <taxon>Mamiellales</taxon>
        <taxon>Bathycoccaceae</taxon>
        <taxon>Ostreococcus</taxon>
    </lineage>
</organism>
<keyword evidence="2" id="KW-0238">DNA-binding</keyword>
<gene>
    <name evidence="2" type="ORF">OT_ostta12g01920</name>
</gene>
<dbReference type="RefSeq" id="XP_003082336.2">
    <property type="nucleotide sequence ID" value="XM_003082288.2"/>
</dbReference>
<dbReference type="GeneID" id="9836199"/>
<proteinExistence type="predicted"/>
<dbReference type="Proteomes" id="UP000009170">
    <property type="component" value="Unassembled WGS sequence"/>
</dbReference>
<accession>A0A090M6T6</accession>
<dbReference type="GO" id="GO:0003677">
    <property type="term" value="F:DNA binding"/>
    <property type="evidence" value="ECO:0007669"/>
    <property type="project" value="UniProtKB-KW"/>
</dbReference>
<dbReference type="OrthoDB" id="568200at2759"/>
<dbReference type="InParanoid" id="A0A090M6T6"/>
<dbReference type="KEGG" id="ota:OT_ostta12g01920"/>
<dbReference type="EMBL" id="CAID01000012">
    <property type="protein sequence ID" value="CEF99901.1"/>
    <property type="molecule type" value="Genomic_DNA"/>
</dbReference>
<feature type="region of interest" description="Disordered" evidence="1">
    <location>
        <begin position="76"/>
        <end position="121"/>
    </location>
</feature>
<protein>
    <submittedName>
        <fullName evidence="2">Helix-hairpin-helix DNA-binding motif, class 1</fullName>
    </submittedName>
</protein>